<accession>A0A5P8NYL9</accession>
<organism evidence="2 3">
    <name type="scientific">Sulfurimonas lithotrophica</name>
    <dbReference type="NCBI Taxonomy" id="2590022"/>
    <lineage>
        <taxon>Bacteria</taxon>
        <taxon>Pseudomonadati</taxon>
        <taxon>Campylobacterota</taxon>
        <taxon>Epsilonproteobacteria</taxon>
        <taxon>Campylobacterales</taxon>
        <taxon>Sulfurimonadaceae</taxon>
        <taxon>Sulfurimonas</taxon>
    </lineage>
</organism>
<dbReference type="AlphaFoldDB" id="A0A5P8NYL9"/>
<proteinExistence type="predicted"/>
<protein>
    <submittedName>
        <fullName evidence="2">Esterase-like activity of phytase family protein</fullName>
    </submittedName>
</protein>
<dbReference type="InterPro" id="IPR027372">
    <property type="entry name" value="Phytase-like_dom"/>
</dbReference>
<dbReference type="Pfam" id="PF13449">
    <property type="entry name" value="Phytase-like"/>
    <property type="match status" value="1"/>
</dbReference>
<dbReference type="SUPFAM" id="SSF101898">
    <property type="entry name" value="NHL repeat"/>
    <property type="match status" value="1"/>
</dbReference>
<sequence length="280" mass="32773">MRIFLILLTFTLSLYATHSLKVLDIYEYKNKDIRELSALAYDGNILYALSDYGQLHHFKLDIKNKKIKLSLVKSFKLRNKKNKPLKKKESDAESLVYKDKKLYISFERKHRIDAFTLDGKKIKKLKLNEELLDKDKYKSKNKGLEALAYSEKYGFITAPEAPFIDNGTHILYTVDNSFKIKKNGYITALEFMSKNKLIVLERDFNNLTRRQLITISLVNLKKCNFGKCKKQILKVFDSYKDKNVDNFEGLTKLDNNLFLMVSDDNANFLQKTLFVLFEVD</sequence>
<dbReference type="EMBL" id="CP043617">
    <property type="protein sequence ID" value="QFR48535.1"/>
    <property type="molecule type" value="Genomic_DNA"/>
</dbReference>
<dbReference type="Proteomes" id="UP000326944">
    <property type="component" value="Chromosome"/>
</dbReference>
<name>A0A5P8NYL9_9BACT</name>
<gene>
    <name evidence="2" type="ORF">FJR48_01850</name>
</gene>
<reference evidence="2 3" key="1">
    <citation type="submission" date="2019-09" db="EMBL/GenBank/DDBJ databases">
        <title>Sulfurimonas gotlandica sp. nov., a chemoautotrophic and psychrotolerant epsilonproteobacterium isolated from a pelagic redoxcline, and an emended description of the genus Sulfurimonas.</title>
        <authorList>
            <person name="Wang S."/>
            <person name="Jiang L."/>
            <person name="Shao S."/>
        </authorList>
    </citation>
    <scope>NUCLEOTIDE SEQUENCE [LARGE SCALE GENOMIC DNA]</scope>
    <source>
        <strain evidence="2 3">GYSZ_1</strain>
    </source>
</reference>
<dbReference type="PIRSF" id="PIRSF031900">
    <property type="entry name" value="UCP031900"/>
    <property type="match status" value="1"/>
</dbReference>
<dbReference type="InterPro" id="IPR014567">
    <property type="entry name" value="UCP031900"/>
</dbReference>
<evidence type="ECO:0000313" key="2">
    <source>
        <dbReference type="EMBL" id="QFR48535.1"/>
    </source>
</evidence>
<dbReference type="RefSeq" id="WP_152306478.1">
    <property type="nucleotide sequence ID" value="NZ_CP043617.1"/>
</dbReference>
<keyword evidence="3" id="KW-1185">Reference proteome</keyword>
<dbReference type="OrthoDB" id="9798693at2"/>
<evidence type="ECO:0000259" key="1">
    <source>
        <dbReference type="Pfam" id="PF13449"/>
    </source>
</evidence>
<feature type="domain" description="Phytase-like" evidence="1">
    <location>
        <begin position="34"/>
        <end position="265"/>
    </location>
</feature>
<evidence type="ECO:0000313" key="3">
    <source>
        <dbReference type="Proteomes" id="UP000326944"/>
    </source>
</evidence>
<dbReference type="KEGG" id="sulg:FJR48_01850"/>